<comment type="subcellular location">
    <subcellularLocation>
        <location evidence="15">Photoreceptor inner segment membrane</location>
        <topology evidence="15">Single-pass type I membrane protein</topology>
    </subcellularLocation>
    <subcellularLocation>
        <location evidence="1">Photoreceptor outer segment membrane</location>
        <topology evidence="1">Single-pass type I membrane protein</topology>
    </subcellularLocation>
    <subcellularLocation>
        <location evidence="2">Secreted</location>
        <location evidence="2">Extracellular space</location>
        <location evidence="2">Extracellular matrix</location>
        <location evidence="2">Interphotoreceptor matrix</location>
    </subcellularLocation>
</comment>
<dbReference type="PROSITE" id="PS50024">
    <property type="entry name" value="SEA"/>
    <property type="match status" value="2"/>
</dbReference>
<evidence type="ECO:0000256" key="1">
    <source>
        <dbReference type="ARBA" id="ARBA00004451"/>
    </source>
</evidence>
<feature type="region of interest" description="Disordered" evidence="18">
    <location>
        <begin position="45"/>
        <end position="64"/>
    </location>
</feature>
<dbReference type="InterPro" id="IPR000082">
    <property type="entry name" value="SEA_dom"/>
</dbReference>
<keyword evidence="3" id="KW-0964">Secreted</keyword>
<evidence type="ECO:0000256" key="3">
    <source>
        <dbReference type="ARBA" id="ARBA00022525"/>
    </source>
</evidence>
<keyword evidence="13" id="KW-0325">Glycoprotein</keyword>
<evidence type="ECO:0000256" key="13">
    <source>
        <dbReference type="ARBA" id="ARBA00023180"/>
    </source>
</evidence>
<evidence type="ECO:0000256" key="6">
    <source>
        <dbReference type="ARBA" id="ARBA00022674"/>
    </source>
</evidence>
<evidence type="ECO:0000256" key="19">
    <source>
        <dbReference type="SAM" id="Phobius"/>
    </source>
</evidence>
<feature type="chain" id="PRO_5043596903" description="Interphotoreceptor matrix proteoglycan 2" evidence="20">
    <location>
        <begin position="20"/>
        <end position="1366"/>
    </location>
</feature>
<evidence type="ECO:0000256" key="12">
    <source>
        <dbReference type="ARBA" id="ARBA00023157"/>
    </source>
</evidence>
<dbReference type="EMBL" id="WNYA01000002">
    <property type="protein sequence ID" value="KAG8587149.1"/>
    <property type="molecule type" value="Genomic_DNA"/>
</dbReference>
<evidence type="ECO:0000256" key="7">
    <source>
        <dbReference type="ARBA" id="ARBA00022692"/>
    </source>
</evidence>
<keyword evidence="10 19" id="KW-1133">Transmembrane helix</keyword>
<evidence type="ECO:0000256" key="8">
    <source>
        <dbReference type="ARBA" id="ARBA00022729"/>
    </source>
</evidence>
<evidence type="ECO:0000256" key="17">
    <source>
        <dbReference type="ARBA" id="ARBA00080162"/>
    </source>
</evidence>
<dbReference type="GO" id="GO:0033165">
    <property type="term" value="C:interphotoreceptor matrix"/>
    <property type="evidence" value="ECO:0007669"/>
    <property type="project" value="UniProtKB-SubCell"/>
</dbReference>
<dbReference type="InterPro" id="IPR036364">
    <property type="entry name" value="SEA_dom_sf"/>
</dbReference>
<evidence type="ECO:0000313" key="22">
    <source>
        <dbReference type="EMBL" id="KAG8587149.1"/>
    </source>
</evidence>
<dbReference type="InterPro" id="IPR039861">
    <property type="entry name" value="IMPG"/>
</dbReference>
<evidence type="ECO:0000256" key="10">
    <source>
        <dbReference type="ARBA" id="ARBA00022989"/>
    </source>
</evidence>
<evidence type="ECO:0000256" key="11">
    <source>
        <dbReference type="ARBA" id="ARBA00023136"/>
    </source>
</evidence>
<feature type="domain" description="SEA" evidence="21">
    <location>
        <begin position="1015"/>
        <end position="1128"/>
    </location>
</feature>
<keyword evidence="7 19" id="KW-0812">Transmembrane</keyword>
<evidence type="ECO:0000256" key="14">
    <source>
        <dbReference type="ARBA" id="ARBA00023273"/>
    </source>
</evidence>
<dbReference type="FunFam" id="3.30.70.960:FF:000002">
    <property type="entry name" value="Interphotoreceptor matrix proteoglycan 2"/>
    <property type="match status" value="1"/>
</dbReference>
<keyword evidence="4" id="KW-0272">Extracellular matrix</keyword>
<evidence type="ECO:0000313" key="23">
    <source>
        <dbReference type="Proteomes" id="UP000824782"/>
    </source>
</evidence>
<sequence>MILCSWVIILGFFCMTVLEGQLQPPTVIESRTALDSIGHKVTTTLQNDMEEGSGSETESSPPLAESHNLYKTFLKRKKRAILFPSGVKVCPEETFEQALVNHMNFFRLRVCQETVWEVFKIFWDRLPDQAEYQHWMHLCEEGKIPIFEIGEKFSQSDDHHKLVIEKLALTKHAASSICTDWTCGKDIALWLHLCRSDVTPTPETEETTTAQAAAANVPPPHEILVENYTSNPGLTTKPTEEDMDNEIFKVTENPRKPVDKMVEFSIIVLNEPYNKELADKSSDAYKRFTGLFTDEMETVFQALPGYKRIIVQKISPSILNDRVVLQVHYAVIFEGDADAINSATLDLMNLHSNKIEDTSLNYIEDNPTAVYTVSSFRNYIVDALIKQILIGEHTLHIDADSLQLVNVKTVPSYLSNEWTLVTDKPTFPIPSTADVDNALQAEWLPTGYSTIKNAFSYEETSEELTSRSQVALEAESPVVTEDIDFKVYATSTLEENFTTPADGLTSQQGITLSLLDTSTITVGTEDLQENSGDNDISLFQDIIPSASPKLDFKEITVPNEIQVVITNLPPTILTSSAGDGDSDIVTSAIVAEEPAISESSLGSFFSNTEQPNADWDIEISQVTTENVQEAAEILVEDNLLPTAESIKPMDEGSGSGFGRLAEEEAYTWSWIKTTVDPLSYVKGQSIDIDLMDTTKNYEEFIEEHFTERSLDESIRLGSTQDSPILIQDPNSYGPQSSTPIASLVKQPIVHESSTKPPPVLWTPEYWNVELSVQTPESSELDGDMFTSEPDVILGSTVDYLPSLTGDILRSTHTSEPLLQTNLILAYDVDVTTESSISNEIEPLKTHIEDHTFTPTISQHHNTVTASSDTNDILTSSNNDLTSLSSLKSQEEMLNTIPNIDVTQSLNDIDSTGENNMPNIIPMIHKGEAITDPIQYEQLPSGAPVGPTNSLTQEIEVTMDVQDISVDLDHISTVYFHPDMSPEERSMIAKNIDSTDLTDVVFSTHGNNVSSSAKARALVVFFSLRVTNMIFSEDLFNKHSPEYKALEQRFLELLVPYLQSNLTGFQNLEILNFRNGSIIVNSRMKFAKPVPRNVTNAVYIILEDFCNTAYQTMNLAIDKYSLDVESGDLADPCKFQACNEYSECLINKWSGEGECVCNPGYVSVDGLPCQSICDLEIDFCMNDGKCDIIPGQGAICRCRVGENWWYRGEHCEEYVSEPLVVGIAIASVAGFLLVASAIIFFLARTLRVQDTKGDSEESGGRPSDSLSSIENPVKYNPMYESDITGYSHYYKRYPQLPSTSTSTSPETSADFSSEEIRHIYENSELTKEEIQDRIRIIELYAKDRQFAEFVRQHQMSVDNVRRASSTS</sequence>
<evidence type="ECO:0000256" key="9">
    <source>
        <dbReference type="ARBA" id="ARBA00022737"/>
    </source>
</evidence>
<keyword evidence="11 19" id="KW-0472">Membrane</keyword>
<evidence type="ECO:0000256" key="20">
    <source>
        <dbReference type="SAM" id="SignalP"/>
    </source>
</evidence>
<dbReference type="GO" id="GO:0008201">
    <property type="term" value="F:heparin binding"/>
    <property type="evidence" value="ECO:0007669"/>
    <property type="project" value="UniProtKB-KW"/>
</dbReference>
<evidence type="ECO:0000256" key="16">
    <source>
        <dbReference type="ARBA" id="ARBA00074164"/>
    </source>
</evidence>
<comment type="caution">
    <text evidence="22">The sequence shown here is derived from an EMBL/GenBank/DDBJ whole genome shotgun (WGS) entry which is preliminary data.</text>
</comment>
<keyword evidence="6" id="KW-0358">Heparin-binding</keyword>
<dbReference type="Proteomes" id="UP000824782">
    <property type="component" value="Unassembled WGS sequence"/>
</dbReference>
<dbReference type="PANTHER" id="PTHR12199:SF4">
    <property type="entry name" value="INTERPHOTORECEPTOR MATRIX PROTEOGLYCAN 2"/>
    <property type="match status" value="1"/>
</dbReference>
<name>A0AAV7CQ05_ENGPU</name>
<organism evidence="22 23">
    <name type="scientific">Engystomops pustulosus</name>
    <name type="common">Tungara frog</name>
    <name type="synonym">Physalaemus pustulosus</name>
    <dbReference type="NCBI Taxonomy" id="76066"/>
    <lineage>
        <taxon>Eukaryota</taxon>
        <taxon>Metazoa</taxon>
        <taxon>Chordata</taxon>
        <taxon>Craniata</taxon>
        <taxon>Vertebrata</taxon>
        <taxon>Euteleostomi</taxon>
        <taxon>Amphibia</taxon>
        <taxon>Batrachia</taxon>
        <taxon>Anura</taxon>
        <taxon>Neobatrachia</taxon>
        <taxon>Hyloidea</taxon>
        <taxon>Leptodactylidae</taxon>
        <taxon>Leiuperinae</taxon>
        <taxon>Engystomops</taxon>
    </lineage>
</organism>
<feature type="transmembrane region" description="Helical" evidence="19">
    <location>
        <begin position="1218"/>
        <end position="1242"/>
    </location>
</feature>
<proteinExistence type="predicted"/>
<evidence type="ECO:0000256" key="2">
    <source>
        <dbReference type="ARBA" id="ARBA00004593"/>
    </source>
</evidence>
<dbReference type="PROSITE" id="PS01186">
    <property type="entry name" value="EGF_2"/>
    <property type="match status" value="1"/>
</dbReference>
<evidence type="ECO:0000256" key="15">
    <source>
        <dbReference type="ARBA" id="ARBA00060509"/>
    </source>
</evidence>
<evidence type="ECO:0000256" key="4">
    <source>
        <dbReference type="ARBA" id="ARBA00022530"/>
    </source>
</evidence>
<dbReference type="GO" id="GO:0007601">
    <property type="term" value="P:visual perception"/>
    <property type="evidence" value="ECO:0007669"/>
    <property type="project" value="InterPro"/>
</dbReference>
<gene>
    <name evidence="22" type="ORF">GDO81_005588</name>
</gene>
<keyword evidence="9" id="KW-0677">Repeat</keyword>
<evidence type="ECO:0000256" key="5">
    <source>
        <dbReference type="ARBA" id="ARBA00022536"/>
    </source>
</evidence>
<feature type="signal peptide" evidence="20">
    <location>
        <begin position="1"/>
        <end position="19"/>
    </location>
</feature>
<feature type="region of interest" description="Disordered" evidence="18">
    <location>
        <begin position="1251"/>
        <end position="1271"/>
    </location>
</feature>
<protein>
    <recommendedName>
        <fullName evidence="16">Interphotoreceptor matrix proteoglycan 2</fullName>
    </recommendedName>
    <alternativeName>
        <fullName evidence="17">Sialoprotein associated with cones and rods proteoglycan</fullName>
    </alternativeName>
</protein>
<keyword evidence="5" id="KW-0245">EGF-like domain</keyword>
<keyword evidence="23" id="KW-1185">Reference proteome</keyword>
<evidence type="ECO:0000256" key="18">
    <source>
        <dbReference type="SAM" id="MobiDB-lite"/>
    </source>
</evidence>
<dbReference type="InterPro" id="IPR000742">
    <property type="entry name" value="EGF"/>
</dbReference>
<keyword evidence="14" id="KW-0966">Cell projection</keyword>
<dbReference type="Gene3D" id="3.30.70.960">
    <property type="entry name" value="SEA domain"/>
    <property type="match status" value="1"/>
</dbReference>
<evidence type="ECO:0000259" key="21">
    <source>
        <dbReference type="PROSITE" id="PS50024"/>
    </source>
</evidence>
<dbReference type="PANTHER" id="PTHR12199">
    <property type="entry name" value="INTERPHOTORECEPTOR MATRIX PROTEOGLYCAN"/>
    <property type="match status" value="1"/>
</dbReference>
<reference evidence="22" key="1">
    <citation type="thesis" date="2020" institute="ProQuest LLC" country="789 East Eisenhower Parkway, Ann Arbor, MI, USA">
        <title>Comparative Genomics and Chromosome Evolution.</title>
        <authorList>
            <person name="Mudd A.B."/>
        </authorList>
    </citation>
    <scope>NUCLEOTIDE SEQUENCE</scope>
    <source>
        <strain evidence="22">237g6f4</strain>
        <tissue evidence="22">Blood</tissue>
    </source>
</reference>
<accession>A0AAV7CQ05</accession>
<dbReference type="Pfam" id="PF01390">
    <property type="entry name" value="SEA"/>
    <property type="match status" value="2"/>
</dbReference>
<dbReference type="SUPFAM" id="SSF82671">
    <property type="entry name" value="SEA domain"/>
    <property type="match status" value="2"/>
</dbReference>
<keyword evidence="8 20" id="KW-0732">Signal</keyword>
<dbReference type="GO" id="GO:0005540">
    <property type="term" value="F:hyaluronic acid binding"/>
    <property type="evidence" value="ECO:0007669"/>
    <property type="project" value="TreeGrafter"/>
</dbReference>
<feature type="domain" description="SEA" evidence="21">
    <location>
        <begin position="258"/>
        <end position="375"/>
    </location>
</feature>
<dbReference type="SMART" id="SM00200">
    <property type="entry name" value="SEA"/>
    <property type="match status" value="2"/>
</dbReference>
<keyword evidence="12" id="KW-1015">Disulfide bond</keyword>